<dbReference type="GO" id="GO:0016491">
    <property type="term" value="F:oxidoreductase activity"/>
    <property type="evidence" value="ECO:0007669"/>
    <property type="project" value="UniProtKB-KW"/>
</dbReference>
<evidence type="ECO:0008006" key="5">
    <source>
        <dbReference type="Google" id="ProtNLM"/>
    </source>
</evidence>
<comment type="similarity">
    <text evidence="1">Belongs to the short-chain dehydrogenases/reductases (SDR) family.</text>
</comment>
<dbReference type="Pfam" id="PF13561">
    <property type="entry name" value="adh_short_C2"/>
    <property type="match status" value="1"/>
</dbReference>
<dbReference type="SUPFAM" id="SSF51735">
    <property type="entry name" value="NAD(P)-binding Rossmann-fold domains"/>
    <property type="match status" value="1"/>
</dbReference>
<keyword evidence="2" id="KW-0560">Oxidoreductase</keyword>
<dbReference type="PROSITE" id="PS00061">
    <property type="entry name" value="ADH_SHORT"/>
    <property type="match status" value="1"/>
</dbReference>
<dbReference type="InterPro" id="IPR002347">
    <property type="entry name" value="SDR_fam"/>
</dbReference>
<dbReference type="AlphaFoldDB" id="F0BKD2"/>
<dbReference type="eggNOG" id="COG1028">
    <property type="taxonomic scope" value="Bacteria"/>
</dbReference>
<dbReference type="PRINTS" id="PR00081">
    <property type="entry name" value="GDHRDH"/>
</dbReference>
<proteinExistence type="inferred from homology"/>
<sequence length="291" mass="31059">MPQNVFSRASGSCAATLFNHQELNMDLGINQRIALISGGDSGMGKETARQLLEAGVRVAITDLPDGTLDQALAELSDLGEIIAIEGDVTRGQDVNAIWAQVREQLGEPDIYINAAGVTGATGDFLEVSDAGWLETLDINLMGAVRMCRQAIPAMRRKQWGRIVLFASEDAVQPYVDELAYCASKAGILSLAKGLSKAYGADNVLVNTVSPAFIATPMTDKMMQKRAQENGTSVEEAISSFLDEERPGMVLKRRGRPEEVASVVAFLCSERASFINGAGVRVDSGSVFTIAG</sequence>
<dbReference type="PANTHER" id="PTHR24321">
    <property type="entry name" value="DEHYDROGENASES, SHORT CHAIN"/>
    <property type="match status" value="1"/>
</dbReference>
<dbReference type="FunFam" id="3.40.50.720:FF:000084">
    <property type="entry name" value="Short-chain dehydrogenase reductase"/>
    <property type="match status" value="1"/>
</dbReference>
<dbReference type="PRINTS" id="PR00080">
    <property type="entry name" value="SDRFAMILY"/>
</dbReference>
<dbReference type="InterPro" id="IPR020904">
    <property type="entry name" value="Sc_DH/Rdtase_CS"/>
</dbReference>
<evidence type="ECO:0000313" key="3">
    <source>
        <dbReference type="EMBL" id="EGD07062.1"/>
    </source>
</evidence>
<gene>
    <name evidence="3" type="ORF">XVE_4746</name>
</gene>
<dbReference type="PANTHER" id="PTHR24321:SF8">
    <property type="entry name" value="ESTRADIOL 17-BETA-DEHYDROGENASE 8-RELATED"/>
    <property type="match status" value="1"/>
</dbReference>
<organism evidence="3 4">
    <name type="scientific">Xanthomonas vesicatoria ATCC 35937</name>
    <dbReference type="NCBI Taxonomy" id="925775"/>
    <lineage>
        <taxon>Bacteria</taxon>
        <taxon>Pseudomonadati</taxon>
        <taxon>Pseudomonadota</taxon>
        <taxon>Gammaproteobacteria</taxon>
        <taxon>Lysobacterales</taxon>
        <taxon>Lysobacteraceae</taxon>
        <taxon>Xanthomonas</taxon>
    </lineage>
</organism>
<reference evidence="3 4" key="1">
    <citation type="journal article" date="2011" name="BMC Genomics">
        <title>Comparative genomics reveals diversity among xanthomonads infecting tomato and pepper.</title>
        <authorList>
            <person name="Potnis N."/>
            <person name="Krasileva K."/>
            <person name="Chow V."/>
            <person name="Almeida N.F."/>
            <person name="Patil P.B."/>
            <person name="Ryan R.P."/>
            <person name="Sharlach M."/>
            <person name="Behlau F."/>
            <person name="Dow J.M."/>
            <person name="Momol M.T."/>
            <person name="White F.F."/>
            <person name="Preston J.F."/>
            <person name="Vinatzer B.A."/>
            <person name="Koebnik R."/>
            <person name="Setubal J.C."/>
            <person name="Norman D.J."/>
            <person name="Staskawicz B.J."/>
            <person name="Jones J.B."/>
        </authorList>
    </citation>
    <scope>NUCLEOTIDE SEQUENCE [LARGE SCALE GENOMIC DNA]</scope>
    <source>
        <strain evidence="3 4">ATCC 35937</strain>
    </source>
</reference>
<evidence type="ECO:0000313" key="4">
    <source>
        <dbReference type="Proteomes" id="UP000003299"/>
    </source>
</evidence>
<dbReference type="EMBL" id="AEQV01000253">
    <property type="protein sequence ID" value="EGD07062.1"/>
    <property type="molecule type" value="Genomic_DNA"/>
</dbReference>
<evidence type="ECO:0000256" key="1">
    <source>
        <dbReference type="ARBA" id="ARBA00006484"/>
    </source>
</evidence>
<name>F0BKD2_9XANT</name>
<dbReference type="Proteomes" id="UP000003299">
    <property type="component" value="Unassembled WGS sequence"/>
</dbReference>
<protein>
    <recommendedName>
        <fullName evidence="5">Short-chain alcohol dehydrogenase like protein</fullName>
    </recommendedName>
</protein>
<comment type="caution">
    <text evidence="3">The sequence shown here is derived from an EMBL/GenBank/DDBJ whole genome shotgun (WGS) entry which is preliminary data.</text>
</comment>
<evidence type="ECO:0000256" key="2">
    <source>
        <dbReference type="ARBA" id="ARBA00023002"/>
    </source>
</evidence>
<dbReference type="InterPro" id="IPR036291">
    <property type="entry name" value="NAD(P)-bd_dom_sf"/>
</dbReference>
<dbReference type="Gene3D" id="3.40.50.720">
    <property type="entry name" value="NAD(P)-binding Rossmann-like Domain"/>
    <property type="match status" value="1"/>
</dbReference>
<accession>F0BKD2</accession>